<proteinExistence type="predicted"/>
<dbReference type="SUPFAM" id="SSF55455">
    <property type="entry name" value="SRF-like"/>
    <property type="match status" value="1"/>
</dbReference>
<evidence type="ECO:0000256" key="3">
    <source>
        <dbReference type="ARBA" id="ARBA00023125"/>
    </source>
</evidence>
<keyword evidence="5" id="KW-0539">Nucleus</keyword>
<keyword evidence="6" id="KW-0175">Coiled coil</keyword>
<evidence type="ECO:0000256" key="5">
    <source>
        <dbReference type="ARBA" id="ARBA00023242"/>
    </source>
</evidence>
<evidence type="ECO:0000313" key="9">
    <source>
        <dbReference type="Proteomes" id="UP000242715"/>
    </source>
</evidence>
<sequence length="160" mass="18680">MGGRKVKLAFISNVSKRKDSYRKRKKGIIKKMKEIKILCDIPACAIISNPFNSSKTEVWPDQEEAKKVIERYQNSSEIDETKNLNQESFLVQSITIAKEKLEKQKQENRKKKLTIRMIEYMKNKNLPDDLPVSDLKEFDKLIEKHLKIIDDKIVELNGSN</sequence>
<dbReference type="Pfam" id="PF00319">
    <property type="entry name" value="SRF-TF"/>
    <property type="match status" value="1"/>
</dbReference>
<gene>
    <name evidence="8" type="ORF">TSUD_265920</name>
</gene>
<dbReference type="OrthoDB" id="10372880at2759"/>
<dbReference type="GO" id="GO:0003677">
    <property type="term" value="F:DNA binding"/>
    <property type="evidence" value="ECO:0007669"/>
    <property type="project" value="UniProtKB-KW"/>
</dbReference>
<comment type="subcellular location">
    <subcellularLocation>
        <location evidence="1">Nucleus</location>
    </subcellularLocation>
</comment>
<name>A0A2Z6MQ07_TRISU</name>
<dbReference type="PANTHER" id="PTHR48019">
    <property type="entry name" value="SERUM RESPONSE FACTOR HOMOLOG"/>
    <property type="match status" value="1"/>
</dbReference>
<dbReference type="InterPro" id="IPR002100">
    <property type="entry name" value="TF_MADSbox"/>
</dbReference>
<keyword evidence="2" id="KW-0805">Transcription regulation</keyword>
<keyword evidence="4" id="KW-0804">Transcription</keyword>
<dbReference type="GO" id="GO:0005634">
    <property type="term" value="C:nucleus"/>
    <property type="evidence" value="ECO:0007669"/>
    <property type="project" value="UniProtKB-SubCell"/>
</dbReference>
<keyword evidence="9" id="KW-1185">Reference proteome</keyword>
<keyword evidence="3" id="KW-0238">DNA-binding</keyword>
<dbReference type="InterPro" id="IPR036879">
    <property type="entry name" value="TF_MADSbox_sf"/>
</dbReference>
<feature type="coiled-coil region" evidence="6">
    <location>
        <begin position="91"/>
        <end position="123"/>
    </location>
</feature>
<evidence type="ECO:0000256" key="1">
    <source>
        <dbReference type="ARBA" id="ARBA00004123"/>
    </source>
</evidence>
<evidence type="ECO:0000256" key="6">
    <source>
        <dbReference type="SAM" id="Coils"/>
    </source>
</evidence>
<organism evidence="8 9">
    <name type="scientific">Trifolium subterraneum</name>
    <name type="common">Subterranean clover</name>
    <dbReference type="NCBI Taxonomy" id="3900"/>
    <lineage>
        <taxon>Eukaryota</taxon>
        <taxon>Viridiplantae</taxon>
        <taxon>Streptophyta</taxon>
        <taxon>Embryophyta</taxon>
        <taxon>Tracheophyta</taxon>
        <taxon>Spermatophyta</taxon>
        <taxon>Magnoliopsida</taxon>
        <taxon>eudicotyledons</taxon>
        <taxon>Gunneridae</taxon>
        <taxon>Pentapetalae</taxon>
        <taxon>rosids</taxon>
        <taxon>fabids</taxon>
        <taxon>Fabales</taxon>
        <taxon>Fabaceae</taxon>
        <taxon>Papilionoideae</taxon>
        <taxon>50 kb inversion clade</taxon>
        <taxon>NPAAA clade</taxon>
        <taxon>Hologalegina</taxon>
        <taxon>IRL clade</taxon>
        <taxon>Trifolieae</taxon>
        <taxon>Trifolium</taxon>
    </lineage>
</organism>
<dbReference type="GO" id="GO:0046983">
    <property type="term" value="F:protein dimerization activity"/>
    <property type="evidence" value="ECO:0007669"/>
    <property type="project" value="InterPro"/>
</dbReference>
<dbReference type="EMBL" id="DF973317">
    <property type="protein sequence ID" value="GAU25665.1"/>
    <property type="molecule type" value="Genomic_DNA"/>
</dbReference>
<protein>
    <recommendedName>
        <fullName evidence="7">MADS-box domain-containing protein</fullName>
    </recommendedName>
</protein>
<dbReference type="SMART" id="SM00432">
    <property type="entry name" value="MADS"/>
    <property type="match status" value="1"/>
</dbReference>
<evidence type="ECO:0000313" key="8">
    <source>
        <dbReference type="EMBL" id="GAU25665.1"/>
    </source>
</evidence>
<dbReference type="AlphaFoldDB" id="A0A2Z6MQ07"/>
<accession>A0A2Z6MQ07</accession>
<evidence type="ECO:0000256" key="2">
    <source>
        <dbReference type="ARBA" id="ARBA00023015"/>
    </source>
</evidence>
<reference evidence="9" key="1">
    <citation type="journal article" date="2017" name="Front. Plant Sci.">
        <title>Climate Clever Clovers: New Paradigm to Reduce the Environmental Footprint of Ruminants by Breeding Low Methanogenic Forages Utilizing Haplotype Variation.</title>
        <authorList>
            <person name="Kaur P."/>
            <person name="Appels R."/>
            <person name="Bayer P.E."/>
            <person name="Keeble-Gagnere G."/>
            <person name="Wang J."/>
            <person name="Hirakawa H."/>
            <person name="Shirasawa K."/>
            <person name="Vercoe P."/>
            <person name="Stefanova K."/>
            <person name="Durmic Z."/>
            <person name="Nichols P."/>
            <person name="Revell C."/>
            <person name="Isobe S.N."/>
            <person name="Edwards D."/>
            <person name="Erskine W."/>
        </authorList>
    </citation>
    <scope>NUCLEOTIDE SEQUENCE [LARGE SCALE GENOMIC DNA]</scope>
    <source>
        <strain evidence="9">cv. Daliak</strain>
    </source>
</reference>
<evidence type="ECO:0000256" key="4">
    <source>
        <dbReference type="ARBA" id="ARBA00023163"/>
    </source>
</evidence>
<feature type="domain" description="MADS-box" evidence="7">
    <location>
        <begin position="1"/>
        <end position="47"/>
    </location>
</feature>
<evidence type="ECO:0000259" key="7">
    <source>
        <dbReference type="PROSITE" id="PS50066"/>
    </source>
</evidence>
<dbReference type="Gene3D" id="3.40.1810.10">
    <property type="entry name" value="Transcription factor, MADS-box"/>
    <property type="match status" value="1"/>
</dbReference>
<dbReference type="PROSITE" id="PS50066">
    <property type="entry name" value="MADS_BOX_2"/>
    <property type="match status" value="1"/>
</dbReference>
<dbReference type="Proteomes" id="UP000242715">
    <property type="component" value="Unassembled WGS sequence"/>
</dbReference>
<dbReference type="InterPro" id="IPR050142">
    <property type="entry name" value="MADS-box/MEF2_TF"/>
</dbReference>